<dbReference type="SMART" id="SM00487">
    <property type="entry name" value="DEXDc"/>
    <property type="match status" value="1"/>
</dbReference>
<evidence type="ECO:0000256" key="4">
    <source>
        <dbReference type="ARBA" id="ARBA00022801"/>
    </source>
</evidence>
<evidence type="ECO:0000256" key="11">
    <source>
        <dbReference type="RuleBase" id="RU000492"/>
    </source>
</evidence>
<dbReference type="InterPro" id="IPR000629">
    <property type="entry name" value="RNA-helicase_DEAD-box_CS"/>
</dbReference>
<dbReference type="SMART" id="SM00490">
    <property type="entry name" value="HELICc"/>
    <property type="match status" value="1"/>
</dbReference>
<dbReference type="GO" id="GO:0009266">
    <property type="term" value="P:response to temperature stimulus"/>
    <property type="evidence" value="ECO:0007669"/>
    <property type="project" value="UniProtKB-ARBA"/>
</dbReference>
<dbReference type="KEGG" id="psl:Psta_1367"/>
<feature type="domain" description="Helicase C-terminal" evidence="14">
    <location>
        <begin position="220"/>
        <end position="383"/>
    </location>
</feature>
<name>D2QWU0_PIRSD</name>
<feature type="compositionally biased region" description="Basic residues" evidence="12">
    <location>
        <begin position="579"/>
        <end position="589"/>
    </location>
</feature>
<comment type="similarity">
    <text evidence="7 11">Belongs to the DEAD box helicase family.</text>
</comment>
<dbReference type="SUPFAM" id="SSF52540">
    <property type="entry name" value="P-loop containing nucleoside triphosphate hydrolases"/>
    <property type="match status" value="1"/>
</dbReference>
<keyword evidence="5 11" id="KW-0347">Helicase</keyword>
<dbReference type="Pfam" id="PF00271">
    <property type="entry name" value="Helicase_C"/>
    <property type="match status" value="1"/>
</dbReference>
<evidence type="ECO:0000256" key="1">
    <source>
        <dbReference type="ARBA" id="ARBA00012552"/>
    </source>
</evidence>
<accession>D2QWU0</accession>
<dbReference type="CDD" id="cd18787">
    <property type="entry name" value="SF2_C_DEAD"/>
    <property type="match status" value="1"/>
</dbReference>
<dbReference type="HOGENOM" id="CLU_003041_28_3_0"/>
<dbReference type="OrthoDB" id="9805696at2"/>
<dbReference type="GO" id="GO:0016787">
    <property type="term" value="F:hydrolase activity"/>
    <property type="evidence" value="ECO:0007669"/>
    <property type="project" value="UniProtKB-KW"/>
</dbReference>
<protein>
    <recommendedName>
        <fullName evidence="9">DEAD-box ATP-dependent RNA helicase RhpA</fullName>
        <ecNumber evidence="1">3.6.4.13</ecNumber>
    </recommendedName>
</protein>
<feature type="compositionally biased region" description="Low complexity" evidence="12">
    <location>
        <begin position="501"/>
        <end position="533"/>
    </location>
</feature>
<dbReference type="FunFam" id="3.40.50.300:FF:000108">
    <property type="entry name" value="ATP-dependent RNA helicase RhlE"/>
    <property type="match status" value="1"/>
</dbReference>
<evidence type="ECO:0000256" key="8">
    <source>
        <dbReference type="ARBA" id="ARBA00047984"/>
    </source>
</evidence>
<dbReference type="GO" id="GO:0042255">
    <property type="term" value="P:ribosome assembly"/>
    <property type="evidence" value="ECO:0007669"/>
    <property type="project" value="UniProtKB-ARBA"/>
</dbReference>
<dbReference type="CDD" id="cd00268">
    <property type="entry name" value="DEADc"/>
    <property type="match status" value="1"/>
</dbReference>
<gene>
    <name evidence="16" type="ordered locus">Psta_1367</name>
</gene>
<evidence type="ECO:0000259" key="15">
    <source>
        <dbReference type="PROSITE" id="PS51195"/>
    </source>
</evidence>
<feature type="short sequence motif" description="Q motif" evidence="10">
    <location>
        <begin position="1"/>
        <end position="29"/>
    </location>
</feature>
<feature type="domain" description="DEAD-box RNA helicase Q" evidence="15">
    <location>
        <begin position="1"/>
        <end position="29"/>
    </location>
</feature>
<keyword evidence="3 11" id="KW-0547">Nucleotide-binding</keyword>
<dbReference type="InterPro" id="IPR027417">
    <property type="entry name" value="P-loop_NTPase"/>
</dbReference>
<dbReference type="InterPro" id="IPR050079">
    <property type="entry name" value="DEAD_box_RNA_helicase"/>
</dbReference>
<dbReference type="PANTHER" id="PTHR47959">
    <property type="entry name" value="ATP-DEPENDENT RNA HELICASE RHLE-RELATED"/>
    <property type="match status" value="1"/>
</dbReference>
<keyword evidence="4 11" id="KW-0378">Hydrolase</keyword>
<dbReference type="Pfam" id="PF00270">
    <property type="entry name" value="DEAD"/>
    <property type="match status" value="1"/>
</dbReference>
<keyword evidence="6 11" id="KW-0067">ATP-binding</keyword>
<evidence type="ECO:0000256" key="9">
    <source>
        <dbReference type="ARBA" id="ARBA00074363"/>
    </source>
</evidence>
<evidence type="ECO:0000256" key="5">
    <source>
        <dbReference type="ARBA" id="ARBA00022806"/>
    </source>
</evidence>
<dbReference type="InterPro" id="IPR014001">
    <property type="entry name" value="Helicase_ATP-bd"/>
</dbReference>
<dbReference type="PROSITE" id="PS00039">
    <property type="entry name" value="DEAD_ATP_HELICASE"/>
    <property type="match status" value="1"/>
</dbReference>
<feature type="compositionally biased region" description="Basic and acidic residues" evidence="12">
    <location>
        <begin position="465"/>
        <end position="481"/>
    </location>
</feature>
<evidence type="ECO:0000256" key="7">
    <source>
        <dbReference type="ARBA" id="ARBA00038437"/>
    </source>
</evidence>
<evidence type="ECO:0000256" key="6">
    <source>
        <dbReference type="ARBA" id="ARBA00022840"/>
    </source>
</evidence>
<evidence type="ECO:0000313" key="16">
    <source>
        <dbReference type="EMBL" id="ADB16044.1"/>
    </source>
</evidence>
<evidence type="ECO:0000259" key="13">
    <source>
        <dbReference type="PROSITE" id="PS51192"/>
    </source>
</evidence>
<dbReference type="EMBL" id="CP001848">
    <property type="protein sequence ID" value="ADB16044.1"/>
    <property type="molecule type" value="Genomic_DNA"/>
</dbReference>
<sequence length="598" mass="63723">MSFEDLGLAEPLVRALNAANYTEPTAIQLQAIPPAIAGRDLQGCAQTGTGKTAAFALPLLDRLIKNPRQGKLRGRLPRALVLSPTRELAGQIHDSVRRYGRHAMQNSLTIYGGVSQVPQVKGLNAGQDVLIATPGRLCDLMQQGYINLSEIEVFVLDEADRMLDMGFMPDIRRIIAKLPQQKQTLLFSATMPPEIQKLASQLLHDPVEINIEPERATADGITQSLYYVPTKHKPELLASVLKREEVTRAVVFVRTKHGCNKAALQLEKTGLKVDAIHGNKSQSARQRTLYAFKNGHIQVLVATDVAARGLDVTGVSHVINYDLPMEPETYVHRIGRTGRAGKSGIAISFCDDEQRGLLRDVQRILGKKIPVENEMPDGIPGLPANIDRDGGAKRAPWGNKKPFRAGPGGGGGYGGGNRSSGGSGGSRGFGGRKPYRSGGDRDGQGGGYGAPRDGGSREGGYGRPQGERPARPQRPSNERGYDGGYEQTPAEIVAREGLGEGAPRSAGPRPAGRPAGPGAPAAAQGGPRKFAGPKGKKPFGAKPSGYRSGEGRSEYRGGGNRRPEGVGPNGEKPFGAKRFAVKRKFKPKSNKPAPAAGT</sequence>
<dbReference type="Proteomes" id="UP000001887">
    <property type="component" value="Chromosome"/>
</dbReference>
<evidence type="ECO:0000256" key="3">
    <source>
        <dbReference type="ARBA" id="ARBA00022741"/>
    </source>
</evidence>
<evidence type="ECO:0000259" key="14">
    <source>
        <dbReference type="PROSITE" id="PS51194"/>
    </source>
</evidence>
<dbReference type="GO" id="GO:0005829">
    <property type="term" value="C:cytosol"/>
    <property type="evidence" value="ECO:0007669"/>
    <property type="project" value="TreeGrafter"/>
</dbReference>
<evidence type="ECO:0000256" key="2">
    <source>
        <dbReference type="ARBA" id="ARBA00022490"/>
    </source>
</evidence>
<feature type="compositionally biased region" description="Gly residues" evidence="12">
    <location>
        <begin position="406"/>
        <end position="431"/>
    </location>
</feature>
<dbReference type="PROSITE" id="PS51192">
    <property type="entry name" value="HELICASE_ATP_BIND_1"/>
    <property type="match status" value="1"/>
</dbReference>
<feature type="region of interest" description="Disordered" evidence="12">
    <location>
        <begin position="372"/>
        <end position="598"/>
    </location>
</feature>
<evidence type="ECO:0000256" key="10">
    <source>
        <dbReference type="PROSITE-ProRule" id="PRU00552"/>
    </source>
</evidence>
<dbReference type="AlphaFoldDB" id="D2QWU0"/>
<dbReference type="PROSITE" id="PS51195">
    <property type="entry name" value="Q_MOTIF"/>
    <property type="match status" value="1"/>
</dbReference>
<evidence type="ECO:0000313" key="17">
    <source>
        <dbReference type="Proteomes" id="UP000001887"/>
    </source>
</evidence>
<keyword evidence="17" id="KW-1185">Reference proteome</keyword>
<dbReference type="GO" id="GO:0005524">
    <property type="term" value="F:ATP binding"/>
    <property type="evidence" value="ECO:0007669"/>
    <property type="project" value="UniProtKB-KW"/>
</dbReference>
<dbReference type="PANTHER" id="PTHR47959:SF13">
    <property type="entry name" value="ATP-DEPENDENT RNA HELICASE RHLE"/>
    <property type="match status" value="1"/>
</dbReference>
<dbReference type="PROSITE" id="PS51194">
    <property type="entry name" value="HELICASE_CTER"/>
    <property type="match status" value="1"/>
</dbReference>
<dbReference type="InterPro" id="IPR001650">
    <property type="entry name" value="Helicase_C-like"/>
</dbReference>
<feature type="domain" description="Helicase ATP-binding" evidence="13">
    <location>
        <begin position="32"/>
        <end position="209"/>
    </location>
</feature>
<dbReference type="GO" id="GO:0003724">
    <property type="term" value="F:RNA helicase activity"/>
    <property type="evidence" value="ECO:0007669"/>
    <property type="project" value="UniProtKB-EC"/>
</dbReference>
<organism evidence="16 17">
    <name type="scientific">Pirellula staleyi (strain ATCC 27377 / DSM 6068 / ICPB 4128)</name>
    <name type="common">Pirella staleyi</name>
    <dbReference type="NCBI Taxonomy" id="530564"/>
    <lineage>
        <taxon>Bacteria</taxon>
        <taxon>Pseudomonadati</taxon>
        <taxon>Planctomycetota</taxon>
        <taxon>Planctomycetia</taxon>
        <taxon>Pirellulales</taxon>
        <taxon>Pirellulaceae</taxon>
        <taxon>Pirellula</taxon>
    </lineage>
</organism>
<proteinExistence type="inferred from homology"/>
<dbReference type="STRING" id="530564.Psta_1367"/>
<dbReference type="eggNOG" id="COG0513">
    <property type="taxonomic scope" value="Bacteria"/>
</dbReference>
<dbReference type="InterPro" id="IPR014014">
    <property type="entry name" value="RNA_helicase_DEAD_Q_motif"/>
</dbReference>
<dbReference type="EC" id="3.6.4.13" evidence="1"/>
<reference evidence="16 17" key="1">
    <citation type="journal article" date="2009" name="Stand. Genomic Sci.">
        <title>Complete genome sequence of Pirellula staleyi type strain (ATCC 27377).</title>
        <authorList>
            <person name="Clum A."/>
            <person name="Tindall B.J."/>
            <person name="Sikorski J."/>
            <person name="Ivanova N."/>
            <person name="Mavrommatis K."/>
            <person name="Lucas S."/>
            <person name="Glavina del Rio T."/>
            <person name="Nolan M."/>
            <person name="Chen F."/>
            <person name="Tice H."/>
            <person name="Pitluck S."/>
            <person name="Cheng J.F."/>
            <person name="Chertkov O."/>
            <person name="Brettin T."/>
            <person name="Han C."/>
            <person name="Detter J.C."/>
            <person name="Kuske C."/>
            <person name="Bruce D."/>
            <person name="Goodwin L."/>
            <person name="Ovchinikova G."/>
            <person name="Pati A."/>
            <person name="Mikhailova N."/>
            <person name="Chen A."/>
            <person name="Palaniappan K."/>
            <person name="Land M."/>
            <person name="Hauser L."/>
            <person name="Chang Y.J."/>
            <person name="Jeffries C.D."/>
            <person name="Chain P."/>
            <person name="Rohde M."/>
            <person name="Goker M."/>
            <person name="Bristow J."/>
            <person name="Eisen J.A."/>
            <person name="Markowitz V."/>
            <person name="Hugenholtz P."/>
            <person name="Kyrpides N.C."/>
            <person name="Klenk H.P."/>
            <person name="Lapidus A."/>
        </authorList>
    </citation>
    <scope>NUCLEOTIDE SEQUENCE [LARGE SCALE GENOMIC DNA]</scope>
    <source>
        <strain evidence="17">ATCC 27377 / DSM 6068 / ICPB 4128</strain>
    </source>
</reference>
<evidence type="ECO:0000256" key="12">
    <source>
        <dbReference type="SAM" id="MobiDB-lite"/>
    </source>
</evidence>
<dbReference type="GO" id="GO:0003676">
    <property type="term" value="F:nucleic acid binding"/>
    <property type="evidence" value="ECO:0007669"/>
    <property type="project" value="InterPro"/>
</dbReference>
<keyword evidence="2" id="KW-0963">Cytoplasm</keyword>
<dbReference type="InterPro" id="IPR011545">
    <property type="entry name" value="DEAD/DEAH_box_helicase_dom"/>
</dbReference>
<comment type="catalytic activity">
    <reaction evidence="8">
        <text>ATP + H2O = ADP + phosphate + H(+)</text>
        <dbReference type="Rhea" id="RHEA:13065"/>
        <dbReference type="ChEBI" id="CHEBI:15377"/>
        <dbReference type="ChEBI" id="CHEBI:15378"/>
        <dbReference type="ChEBI" id="CHEBI:30616"/>
        <dbReference type="ChEBI" id="CHEBI:43474"/>
        <dbReference type="ChEBI" id="CHEBI:456216"/>
        <dbReference type="EC" id="3.6.4.13"/>
    </reaction>
</comment>
<dbReference type="InterPro" id="IPR044742">
    <property type="entry name" value="DEAD/DEAH_RhlB"/>
</dbReference>
<dbReference type="Gene3D" id="3.40.50.300">
    <property type="entry name" value="P-loop containing nucleotide triphosphate hydrolases"/>
    <property type="match status" value="2"/>
</dbReference>